<dbReference type="Proteomes" id="UP000334019">
    <property type="component" value="Chromosome"/>
</dbReference>
<evidence type="ECO:0008006" key="4">
    <source>
        <dbReference type="Google" id="ProtNLM"/>
    </source>
</evidence>
<name>A0A5Q2REP1_9ACTN</name>
<dbReference type="AlphaFoldDB" id="A0A5Q2REP1"/>
<dbReference type="RefSeq" id="WP_153758190.1">
    <property type="nucleotide sequence ID" value="NZ_CP045851.1"/>
</dbReference>
<feature type="region of interest" description="Disordered" evidence="1">
    <location>
        <begin position="264"/>
        <end position="291"/>
    </location>
</feature>
<dbReference type="Gene3D" id="3.30.572.10">
    <property type="entry name" value="Thymidylate synthase/dCMP hydroxymethylase domain"/>
    <property type="match status" value="1"/>
</dbReference>
<accession>A0A5Q2REP1</accession>
<evidence type="ECO:0000313" key="3">
    <source>
        <dbReference type="Proteomes" id="UP000334019"/>
    </source>
</evidence>
<dbReference type="EMBL" id="CP045851">
    <property type="protein sequence ID" value="QGG94084.1"/>
    <property type="molecule type" value="Genomic_DNA"/>
</dbReference>
<dbReference type="InterPro" id="IPR036926">
    <property type="entry name" value="Thymidate_synth/dCMP_Mease_sf"/>
</dbReference>
<dbReference type="SUPFAM" id="SSF55831">
    <property type="entry name" value="Thymidylate synthase/dCMP hydroxymethylase"/>
    <property type="match status" value="1"/>
</dbReference>
<protein>
    <recommendedName>
        <fullName evidence="4">Thymidylate synthase</fullName>
    </recommendedName>
</protein>
<reference evidence="2 3" key="1">
    <citation type="submission" date="2019-11" db="EMBL/GenBank/DDBJ databases">
        <authorList>
            <person name="He Y."/>
        </authorList>
    </citation>
    <scope>NUCLEOTIDE SEQUENCE [LARGE SCALE GENOMIC DNA]</scope>
    <source>
        <strain evidence="2 3">SCSIO 58843</strain>
    </source>
</reference>
<dbReference type="KEGG" id="atq:GH723_02630"/>
<organism evidence="2 3">
    <name type="scientific">Actinomarinicola tropica</name>
    <dbReference type="NCBI Taxonomy" id="2789776"/>
    <lineage>
        <taxon>Bacteria</taxon>
        <taxon>Bacillati</taxon>
        <taxon>Actinomycetota</taxon>
        <taxon>Acidimicrobiia</taxon>
        <taxon>Acidimicrobiales</taxon>
        <taxon>Iamiaceae</taxon>
        <taxon>Actinomarinicola</taxon>
    </lineage>
</organism>
<keyword evidence="3" id="KW-1185">Reference proteome</keyword>
<evidence type="ECO:0000256" key="1">
    <source>
        <dbReference type="SAM" id="MobiDB-lite"/>
    </source>
</evidence>
<sequence>MIALPTVASLSEAWVLALERVVGEPGGRLVHLAATVTDAGAEIPAIRHVLDDALEAAGSQSVDTVAETIFPTSLYPDPGYDWLPGISEDKEAELNAAADTLYASYIDMLPVLLTASGNSRGTYFARMVTWPGKTAGGVNQLASRVVALRSEHNAGRRRNNTIDIDVAADAVSDDDAEPRGLQVYAATDNRRRGFPCLTHVDLTLHDGQLNLLAVYRHQYLIDKAYGNMVGLSRLLGFLCQQTGYAPGELVVHATMADAQRRDFPAGGQLAEAARSALDNSSAPHDPHAKST</sequence>
<proteinExistence type="predicted"/>
<gene>
    <name evidence="2" type="ORF">GH723_02630</name>
</gene>
<evidence type="ECO:0000313" key="2">
    <source>
        <dbReference type="EMBL" id="QGG94084.1"/>
    </source>
</evidence>